<dbReference type="EMBL" id="JASCZI010001479">
    <property type="protein sequence ID" value="MED6115045.1"/>
    <property type="molecule type" value="Genomic_DNA"/>
</dbReference>
<gene>
    <name evidence="1" type="ORF">PIB30_086398</name>
</gene>
<dbReference type="Proteomes" id="UP001341840">
    <property type="component" value="Unassembled WGS sequence"/>
</dbReference>
<sequence>MKHRYFGELACPRVGHVLDTILTDTRKAVVVLCGVEDGVVAIRWRWSCRWCRHGGKDIGAAIERRTLSPLEGPPEGVASSWKRCCFLVVTGAATIVGTRRTVDVVSTERRRCFVVIVNEGGRRRCFDRHHSKDQRKTSSAPEEGLVTVILV</sequence>
<evidence type="ECO:0000313" key="2">
    <source>
        <dbReference type="Proteomes" id="UP001341840"/>
    </source>
</evidence>
<evidence type="ECO:0000313" key="1">
    <source>
        <dbReference type="EMBL" id="MED6115045.1"/>
    </source>
</evidence>
<reference evidence="1 2" key="1">
    <citation type="journal article" date="2023" name="Plants (Basel)">
        <title>Bridging the Gap: Combining Genomics and Transcriptomics Approaches to Understand Stylosanthes scabra, an Orphan Legume from the Brazilian Caatinga.</title>
        <authorList>
            <person name="Ferreira-Neto J.R.C."/>
            <person name="da Silva M.D."/>
            <person name="Binneck E."/>
            <person name="de Melo N.F."/>
            <person name="da Silva R.H."/>
            <person name="de Melo A.L.T.M."/>
            <person name="Pandolfi V."/>
            <person name="Bustamante F.O."/>
            <person name="Brasileiro-Vidal A.C."/>
            <person name="Benko-Iseppon A.M."/>
        </authorList>
    </citation>
    <scope>NUCLEOTIDE SEQUENCE [LARGE SCALE GENOMIC DNA]</scope>
    <source>
        <tissue evidence="1">Leaves</tissue>
    </source>
</reference>
<keyword evidence="2" id="KW-1185">Reference proteome</keyword>
<name>A0ABU6QSM8_9FABA</name>
<proteinExistence type="predicted"/>
<organism evidence="1 2">
    <name type="scientific">Stylosanthes scabra</name>
    <dbReference type="NCBI Taxonomy" id="79078"/>
    <lineage>
        <taxon>Eukaryota</taxon>
        <taxon>Viridiplantae</taxon>
        <taxon>Streptophyta</taxon>
        <taxon>Embryophyta</taxon>
        <taxon>Tracheophyta</taxon>
        <taxon>Spermatophyta</taxon>
        <taxon>Magnoliopsida</taxon>
        <taxon>eudicotyledons</taxon>
        <taxon>Gunneridae</taxon>
        <taxon>Pentapetalae</taxon>
        <taxon>rosids</taxon>
        <taxon>fabids</taxon>
        <taxon>Fabales</taxon>
        <taxon>Fabaceae</taxon>
        <taxon>Papilionoideae</taxon>
        <taxon>50 kb inversion clade</taxon>
        <taxon>dalbergioids sensu lato</taxon>
        <taxon>Dalbergieae</taxon>
        <taxon>Pterocarpus clade</taxon>
        <taxon>Stylosanthes</taxon>
    </lineage>
</organism>
<protein>
    <submittedName>
        <fullName evidence="1">Uncharacterized protein</fullName>
    </submittedName>
</protein>
<accession>A0ABU6QSM8</accession>
<comment type="caution">
    <text evidence="1">The sequence shown here is derived from an EMBL/GenBank/DDBJ whole genome shotgun (WGS) entry which is preliminary data.</text>
</comment>